<accession>A0A4R1KZ75</accession>
<dbReference type="PROSITE" id="PS50123">
    <property type="entry name" value="CHER"/>
    <property type="match status" value="1"/>
</dbReference>
<dbReference type="GO" id="GO:0032259">
    <property type="term" value="P:methylation"/>
    <property type="evidence" value="ECO:0007669"/>
    <property type="project" value="UniProtKB-KW"/>
</dbReference>
<organism evidence="2 3">
    <name type="scientific">Acidipila rosea</name>
    <dbReference type="NCBI Taxonomy" id="768535"/>
    <lineage>
        <taxon>Bacteria</taxon>
        <taxon>Pseudomonadati</taxon>
        <taxon>Acidobacteriota</taxon>
        <taxon>Terriglobia</taxon>
        <taxon>Terriglobales</taxon>
        <taxon>Acidobacteriaceae</taxon>
        <taxon>Acidipila</taxon>
    </lineage>
</organism>
<dbReference type="RefSeq" id="WP_131998831.1">
    <property type="nucleotide sequence ID" value="NZ_SMGK01000006.1"/>
</dbReference>
<evidence type="ECO:0000313" key="2">
    <source>
        <dbReference type="EMBL" id="TCK70794.1"/>
    </source>
</evidence>
<gene>
    <name evidence="2" type="ORF">C7378_3183</name>
</gene>
<dbReference type="PANTHER" id="PTHR24422:SF21">
    <property type="entry name" value="CHEMOTAXIS PROTEIN METHYLTRANSFERASE 1"/>
    <property type="match status" value="1"/>
</dbReference>
<dbReference type="Proteomes" id="UP000295210">
    <property type="component" value="Unassembled WGS sequence"/>
</dbReference>
<dbReference type="GO" id="GO:0008757">
    <property type="term" value="F:S-adenosylmethionine-dependent methyltransferase activity"/>
    <property type="evidence" value="ECO:0007669"/>
    <property type="project" value="InterPro"/>
</dbReference>
<dbReference type="AlphaFoldDB" id="A0A4R1KZ75"/>
<evidence type="ECO:0000259" key="1">
    <source>
        <dbReference type="PROSITE" id="PS50123"/>
    </source>
</evidence>
<dbReference type="EMBL" id="SMGK01000006">
    <property type="protein sequence ID" value="TCK70794.1"/>
    <property type="molecule type" value="Genomic_DNA"/>
</dbReference>
<dbReference type="SUPFAM" id="SSF53335">
    <property type="entry name" value="S-adenosyl-L-methionine-dependent methyltransferases"/>
    <property type="match status" value="1"/>
</dbReference>
<dbReference type="Pfam" id="PF01739">
    <property type="entry name" value="CheR"/>
    <property type="match status" value="1"/>
</dbReference>
<reference evidence="2 3" key="1">
    <citation type="submission" date="2019-03" db="EMBL/GenBank/DDBJ databases">
        <title>Genomic Encyclopedia of Type Strains, Phase IV (KMG-IV): sequencing the most valuable type-strain genomes for metagenomic binning, comparative biology and taxonomic classification.</title>
        <authorList>
            <person name="Goeker M."/>
        </authorList>
    </citation>
    <scope>NUCLEOTIDE SEQUENCE [LARGE SCALE GENOMIC DNA]</scope>
    <source>
        <strain evidence="2 3">DSM 103428</strain>
    </source>
</reference>
<dbReference type="InterPro" id="IPR000780">
    <property type="entry name" value="CheR_MeTrfase"/>
</dbReference>
<keyword evidence="2" id="KW-0489">Methyltransferase</keyword>
<sequence>MSSTEQDLSYLRDIVRNHSAMVLDPSRDHLFETKLYHLMRSENLGTLGQLVQSLRMRSSPHMERSIAEAMTINETSFFRDLRPFCLMESELLPRLIANRRRERHLRFWSAACSSGQEAYSLAMLLLDKFPELTTWRVEIVGTDLSAEMVERANAGKYLRIEVNRGLPARYLLSYFDKGEDDWTIKPHVRRLCSFQQRNLCAAPWLFERYDGILLRNVLFYFSDETRRRLLTRVHQMLAPDGFLFLGASEQASLPELWKPVLSDRACYHVPVPQR</sequence>
<dbReference type="InterPro" id="IPR029063">
    <property type="entry name" value="SAM-dependent_MTases_sf"/>
</dbReference>
<protein>
    <submittedName>
        <fullName evidence="2">Chemotaxis protein methyltransferase CheR</fullName>
    </submittedName>
</protein>
<keyword evidence="2" id="KW-0808">Transferase</keyword>
<dbReference type="InterPro" id="IPR022642">
    <property type="entry name" value="CheR_C"/>
</dbReference>
<proteinExistence type="predicted"/>
<comment type="caution">
    <text evidence="2">The sequence shown here is derived from an EMBL/GenBank/DDBJ whole genome shotgun (WGS) entry which is preliminary data.</text>
</comment>
<name>A0A4R1KZ75_9BACT</name>
<dbReference type="CDD" id="cd02440">
    <property type="entry name" value="AdoMet_MTases"/>
    <property type="match status" value="1"/>
</dbReference>
<dbReference type="SUPFAM" id="SSF47757">
    <property type="entry name" value="Chemotaxis receptor methyltransferase CheR, N-terminal domain"/>
    <property type="match status" value="1"/>
</dbReference>
<dbReference type="SMART" id="SM00138">
    <property type="entry name" value="MeTrc"/>
    <property type="match status" value="1"/>
</dbReference>
<dbReference type="PRINTS" id="PR00996">
    <property type="entry name" value="CHERMTFRASE"/>
</dbReference>
<dbReference type="OrthoDB" id="9816309at2"/>
<evidence type="ECO:0000313" key="3">
    <source>
        <dbReference type="Proteomes" id="UP000295210"/>
    </source>
</evidence>
<keyword evidence="3" id="KW-1185">Reference proteome</keyword>
<feature type="domain" description="CheR-type methyltransferase" evidence="1">
    <location>
        <begin position="1"/>
        <end position="249"/>
    </location>
</feature>
<dbReference type="InterPro" id="IPR050903">
    <property type="entry name" value="Bact_Chemotaxis_MeTrfase"/>
</dbReference>
<dbReference type="Gene3D" id="3.40.50.150">
    <property type="entry name" value="Vaccinia Virus protein VP39"/>
    <property type="match status" value="1"/>
</dbReference>
<dbReference type="PANTHER" id="PTHR24422">
    <property type="entry name" value="CHEMOTAXIS PROTEIN METHYLTRANSFERASE"/>
    <property type="match status" value="1"/>
</dbReference>